<reference evidence="2" key="1">
    <citation type="journal article" date="2019" name="Int. J. Syst. Evol. Microbiol.">
        <title>The Global Catalogue of Microorganisms (GCM) 10K type strain sequencing project: providing services to taxonomists for standard genome sequencing and annotation.</title>
        <authorList>
            <consortium name="The Broad Institute Genomics Platform"/>
            <consortium name="The Broad Institute Genome Sequencing Center for Infectious Disease"/>
            <person name="Wu L."/>
            <person name="Ma J."/>
        </authorList>
    </citation>
    <scope>NUCLEOTIDE SEQUENCE [LARGE SCALE GENOMIC DNA]</scope>
    <source>
        <strain evidence="2">KCTC 23707</strain>
    </source>
</reference>
<evidence type="ECO:0000313" key="2">
    <source>
        <dbReference type="Proteomes" id="UP001597373"/>
    </source>
</evidence>
<dbReference type="RefSeq" id="WP_345099267.1">
    <property type="nucleotide sequence ID" value="NZ_BAABGS010000039.1"/>
</dbReference>
<accession>A0ABW5DHG5</accession>
<gene>
    <name evidence="1" type="ORF">ACFSMZ_08600</name>
</gene>
<evidence type="ECO:0000313" key="1">
    <source>
        <dbReference type="EMBL" id="MFD2259824.1"/>
    </source>
</evidence>
<keyword evidence="2" id="KW-1185">Reference proteome</keyword>
<sequence>MHEEKQHDDATLETLLDMFLKEEIDRVRASLARRDPFLDRFSSIVSVGQSALDGKDNLFNRVFPALLRTADLTVVESDKNGPCIFSSPLEHVKRGSWENLPRLPSGDEQKPVGTYGRPVWVVFDGMAQRILFVDHVWDTSSASFAERRCRFMAATLSAVDRLSQDPRNLPWPCTAVGMAIIDCSDRASDPMQGVYRVSEIDQLFGTPGLGRSLNDVLCRFQDTVREELEKAAAESQSEAEAETGFWLDFPLRLYDREDE</sequence>
<proteinExistence type="predicted"/>
<name>A0ABW5DHG5_9HYPH</name>
<dbReference type="Proteomes" id="UP001597373">
    <property type="component" value="Unassembled WGS sequence"/>
</dbReference>
<organism evidence="1 2">
    <name type="scientific">Chelativorans composti</name>
    <dbReference type="NCBI Taxonomy" id="768533"/>
    <lineage>
        <taxon>Bacteria</taxon>
        <taxon>Pseudomonadati</taxon>
        <taxon>Pseudomonadota</taxon>
        <taxon>Alphaproteobacteria</taxon>
        <taxon>Hyphomicrobiales</taxon>
        <taxon>Phyllobacteriaceae</taxon>
        <taxon>Chelativorans</taxon>
    </lineage>
</organism>
<protein>
    <submittedName>
        <fullName evidence="1">Uncharacterized protein</fullName>
    </submittedName>
</protein>
<dbReference type="EMBL" id="JBHUIR010000027">
    <property type="protein sequence ID" value="MFD2259824.1"/>
    <property type="molecule type" value="Genomic_DNA"/>
</dbReference>
<comment type="caution">
    <text evidence="1">The sequence shown here is derived from an EMBL/GenBank/DDBJ whole genome shotgun (WGS) entry which is preliminary data.</text>
</comment>